<dbReference type="GO" id="GO:0005737">
    <property type="term" value="C:cytoplasm"/>
    <property type="evidence" value="ECO:0007669"/>
    <property type="project" value="TreeGrafter"/>
</dbReference>
<evidence type="ECO:0000256" key="2">
    <source>
        <dbReference type="ARBA" id="ARBA00005290"/>
    </source>
</evidence>
<organism evidence="9">
    <name type="scientific">Oikopleura dioica</name>
    <name type="common">Tunicate</name>
    <dbReference type="NCBI Taxonomy" id="34765"/>
    <lineage>
        <taxon>Eukaryota</taxon>
        <taxon>Metazoa</taxon>
        <taxon>Chordata</taxon>
        <taxon>Tunicata</taxon>
        <taxon>Appendicularia</taxon>
        <taxon>Copelata</taxon>
        <taxon>Oikopleuridae</taxon>
        <taxon>Oikopleura</taxon>
    </lineage>
</organism>
<dbReference type="Gene3D" id="3.40.50.300">
    <property type="entry name" value="P-loop containing nucleotide triphosphate hydrolases"/>
    <property type="match status" value="1"/>
</dbReference>
<comment type="similarity">
    <text evidence="2 8">Belongs to the GPN-loop GTPase family.</text>
</comment>
<evidence type="ECO:0000256" key="7">
    <source>
        <dbReference type="ARBA" id="ARBA00046611"/>
    </source>
</evidence>
<evidence type="ECO:0000256" key="6">
    <source>
        <dbReference type="ARBA" id="ARBA00023134"/>
    </source>
</evidence>
<dbReference type="CDD" id="cd17871">
    <property type="entry name" value="GPN2"/>
    <property type="match status" value="1"/>
</dbReference>
<dbReference type="SUPFAM" id="SSF52540">
    <property type="entry name" value="P-loop containing nucleoside triphosphate hydrolases"/>
    <property type="match status" value="1"/>
</dbReference>
<dbReference type="AlphaFoldDB" id="E4XP59"/>
<dbReference type="Proteomes" id="UP000001307">
    <property type="component" value="Unassembled WGS sequence"/>
</dbReference>
<evidence type="ECO:0000256" key="8">
    <source>
        <dbReference type="RuleBase" id="RU365059"/>
    </source>
</evidence>
<name>E4XP59_OIKDI</name>
<dbReference type="PANTHER" id="PTHR21231:SF3">
    <property type="entry name" value="GPN-LOOP GTPASE 2"/>
    <property type="match status" value="1"/>
</dbReference>
<evidence type="ECO:0000256" key="5">
    <source>
        <dbReference type="ARBA" id="ARBA00022801"/>
    </source>
</evidence>
<accession>E4XP59</accession>
<dbReference type="InterPro" id="IPR027417">
    <property type="entry name" value="P-loop_NTPase"/>
</dbReference>
<comment type="function">
    <text evidence="1 8">Small GTPase required for proper localization of RNA polymerase II and III (RNAPII and RNAPIII). May act at an RNAP assembly step prior to nuclear import.</text>
</comment>
<evidence type="ECO:0000313" key="10">
    <source>
        <dbReference type="Proteomes" id="UP000001307"/>
    </source>
</evidence>
<dbReference type="OrthoDB" id="5839at2759"/>
<keyword evidence="10" id="KW-1185">Reference proteome</keyword>
<comment type="subunit">
    <text evidence="7">Heterodimers with GPN1 or GPN3. Binds to RNA polymerase II (RNAPII).</text>
</comment>
<protein>
    <recommendedName>
        <fullName evidence="3 8">GPN-loop GTPase 2</fullName>
    </recommendedName>
</protein>
<dbReference type="Pfam" id="PF03029">
    <property type="entry name" value="ATP_bind_1"/>
    <property type="match status" value="1"/>
</dbReference>
<dbReference type="PANTHER" id="PTHR21231">
    <property type="entry name" value="XPA-BINDING PROTEIN 1-RELATED"/>
    <property type="match status" value="1"/>
</dbReference>
<dbReference type="GO" id="GO:0005525">
    <property type="term" value="F:GTP binding"/>
    <property type="evidence" value="ECO:0007669"/>
    <property type="project" value="UniProtKB-KW"/>
</dbReference>
<evidence type="ECO:0000313" key="9">
    <source>
        <dbReference type="EMBL" id="CBY11647.1"/>
    </source>
</evidence>
<dbReference type="GO" id="GO:0003924">
    <property type="term" value="F:GTPase activity"/>
    <property type="evidence" value="ECO:0007669"/>
    <property type="project" value="TreeGrafter"/>
</dbReference>
<keyword evidence="5 8" id="KW-0378">Hydrolase</keyword>
<dbReference type="EMBL" id="FN653089">
    <property type="protein sequence ID" value="CBY11647.1"/>
    <property type="molecule type" value="Genomic_DNA"/>
</dbReference>
<evidence type="ECO:0000256" key="4">
    <source>
        <dbReference type="ARBA" id="ARBA00022741"/>
    </source>
</evidence>
<reference evidence="9" key="1">
    <citation type="journal article" date="2010" name="Science">
        <title>Plasticity of animal genome architecture unmasked by rapid evolution of a pelagic tunicate.</title>
        <authorList>
            <person name="Denoeud F."/>
            <person name="Henriet S."/>
            <person name="Mungpakdee S."/>
            <person name="Aury J.M."/>
            <person name="Da Silva C."/>
            <person name="Brinkmann H."/>
            <person name="Mikhaleva J."/>
            <person name="Olsen L.C."/>
            <person name="Jubin C."/>
            <person name="Canestro C."/>
            <person name="Bouquet J.M."/>
            <person name="Danks G."/>
            <person name="Poulain J."/>
            <person name="Campsteijn C."/>
            <person name="Adamski M."/>
            <person name="Cross I."/>
            <person name="Yadetie F."/>
            <person name="Muffato M."/>
            <person name="Louis A."/>
            <person name="Butcher S."/>
            <person name="Tsagkogeorga G."/>
            <person name="Konrad A."/>
            <person name="Singh S."/>
            <person name="Jensen M.F."/>
            <person name="Cong E.H."/>
            <person name="Eikeseth-Otteraa H."/>
            <person name="Noel B."/>
            <person name="Anthouard V."/>
            <person name="Porcel B.M."/>
            <person name="Kachouri-Lafond R."/>
            <person name="Nishino A."/>
            <person name="Ugolini M."/>
            <person name="Chourrout P."/>
            <person name="Nishida H."/>
            <person name="Aasland R."/>
            <person name="Huzurbazar S."/>
            <person name="Westhof E."/>
            <person name="Delsuc F."/>
            <person name="Lehrach H."/>
            <person name="Reinhardt R."/>
            <person name="Weissenbach J."/>
            <person name="Roy S.W."/>
            <person name="Artiguenave F."/>
            <person name="Postlethwait J.H."/>
            <person name="Manak J.R."/>
            <person name="Thompson E.M."/>
            <person name="Jaillon O."/>
            <person name="Du Pasquier L."/>
            <person name="Boudinot P."/>
            <person name="Liberles D.A."/>
            <person name="Volff J.N."/>
            <person name="Philippe H."/>
            <person name="Lenhard B."/>
            <person name="Roest Crollius H."/>
            <person name="Wincker P."/>
            <person name="Chourrout D."/>
        </authorList>
    </citation>
    <scope>NUCLEOTIDE SEQUENCE [LARGE SCALE GENOMIC DNA]</scope>
</reference>
<sequence>MVRFGQAVVGAPGAGKSTYAKAIFNHILGQNKDVAIINLDPAVSFPEATVDICTLVEHADVMEELELGPNGALVYCMELLLENIDWLLAEIEKIPKSSYLVFDFPGQAELYSVHDCVEKLVFQLQKNHIRLCAVYFTEARHAANAHHFTAALLATLSSMLRLALPAVNVLSKLDVAPRLAARLEVFTEPVDLERFFIDSSDDECDTEQTGRKRIKTRRRRIRERVSAQLADVATSYGLVRFHPLVVTDEKLLQVVLSHANSAIGMKIGDEDLLLAANRDATFEFMGSTAFAQEEYIDKFHERS</sequence>
<gene>
    <name evidence="9" type="ORF">GSOID_T00016821001</name>
</gene>
<dbReference type="InterPro" id="IPR030231">
    <property type="entry name" value="Gpn2"/>
</dbReference>
<evidence type="ECO:0000256" key="3">
    <source>
        <dbReference type="ARBA" id="ARBA00014588"/>
    </source>
</evidence>
<keyword evidence="6 8" id="KW-0342">GTP-binding</keyword>
<evidence type="ECO:0000256" key="1">
    <source>
        <dbReference type="ARBA" id="ARBA00003181"/>
    </source>
</evidence>
<proteinExistence type="inferred from homology"/>
<dbReference type="InterPro" id="IPR004130">
    <property type="entry name" value="Gpn"/>
</dbReference>
<keyword evidence="4 8" id="KW-0547">Nucleotide-binding</keyword>
<dbReference type="InParanoid" id="E4XP59"/>